<organism evidence="5 6">
    <name type="scientific">Amphritea balenae</name>
    <dbReference type="NCBI Taxonomy" id="452629"/>
    <lineage>
        <taxon>Bacteria</taxon>
        <taxon>Pseudomonadati</taxon>
        <taxon>Pseudomonadota</taxon>
        <taxon>Gammaproteobacteria</taxon>
        <taxon>Oceanospirillales</taxon>
        <taxon>Oceanospirillaceae</taxon>
        <taxon>Amphritea</taxon>
    </lineage>
</organism>
<dbReference type="Gene3D" id="2.40.50.100">
    <property type="match status" value="1"/>
</dbReference>
<feature type="domain" description="Multidrug resistance protein MdtA-like alpha-helical hairpin" evidence="3">
    <location>
        <begin position="86"/>
        <end position="144"/>
    </location>
</feature>
<reference evidence="5 6" key="1">
    <citation type="submission" date="2018-11" db="EMBL/GenBank/DDBJ databases">
        <title>The draft genome sequence of Amphritea balenae JAMM 1525T.</title>
        <authorList>
            <person name="Fang Z."/>
            <person name="Zhang Y."/>
            <person name="Han X."/>
        </authorList>
    </citation>
    <scope>NUCLEOTIDE SEQUENCE [LARGE SCALE GENOMIC DNA]</scope>
    <source>
        <strain evidence="5 6">JAMM 1525</strain>
    </source>
</reference>
<sequence>MINRSVWILIGLLGFPLLAQAESESFPEPQLYPVALPTGNIRAQLTPHDYTTLAAEIGAKIGNIALREGDSFKKGDLLIKLDCEVQQAMKSKANADLAGAKKVYAANKRLSQLNAVGKLELDTAWAAMRKAEAELTLVRATLSKCSIKAPFNGRVADQYARQQQYVQAGEPLLDILDDSVLELEFIVPSKWLAWLKKDHKFDVLIDETGKEYKAAVSRTGARVDPISQSVKIVAVIESANPELMPGMSGRVLLTPPEGLSQQ</sequence>
<proteinExistence type="inferred from homology"/>
<dbReference type="GO" id="GO:1990281">
    <property type="term" value="C:efflux pump complex"/>
    <property type="evidence" value="ECO:0007669"/>
    <property type="project" value="TreeGrafter"/>
</dbReference>
<protein>
    <submittedName>
        <fullName evidence="5">Efflux RND transporter periplasmic adaptor subunit</fullName>
    </submittedName>
</protein>
<feature type="signal peptide" evidence="2">
    <location>
        <begin position="1"/>
        <end position="21"/>
    </location>
</feature>
<evidence type="ECO:0000259" key="4">
    <source>
        <dbReference type="Pfam" id="PF25917"/>
    </source>
</evidence>
<evidence type="ECO:0000256" key="1">
    <source>
        <dbReference type="ARBA" id="ARBA00009477"/>
    </source>
</evidence>
<dbReference type="EMBL" id="RQXV01000005">
    <property type="protein sequence ID" value="RRC99152.1"/>
    <property type="molecule type" value="Genomic_DNA"/>
</dbReference>
<dbReference type="AlphaFoldDB" id="A0A3P1SSJ5"/>
<evidence type="ECO:0000259" key="3">
    <source>
        <dbReference type="Pfam" id="PF25876"/>
    </source>
</evidence>
<dbReference type="GO" id="GO:0015562">
    <property type="term" value="F:efflux transmembrane transporter activity"/>
    <property type="evidence" value="ECO:0007669"/>
    <property type="project" value="TreeGrafter"/>
</dbReference>
<evidence type="ECO:0000256" key="2">
    <source>
        <dbReference type="SAM" id="SignalP"/>
    </source>
</evidence>
<accession>A0A3P1SSJ5</accession>
<dbReference type="OrthoDB" id="9778796at2"/>
<dbReference type="Pfam" id="PF25917">
    <property type="entry name" value="BSH_RND"/>
    <property type="match status" value="1"/>
</dbReference>
<evidence type="ECO:0000313" key="5">
    <source>
        <dbReference type="EMBL" id="RRC99152.1"/>
    </source>
</evidence>
<keyword evidence="6" id="KW-1185">Reference proteome</keyword>
<evidence type="ECO:0000313" key="6">
    <source>
        <dbReference type="Proteomes" id="UP000267535"/>
    </source>
</evidence>
<dbReference type="RefSeq" id="WP_124925988.1">
    <property type="nucleotide sequence ID" value="NZ_BMOH01000004.1"/>
</dbReference>
<dbReference type="Gene3D" id="2.40.30.170">
    <property type="match status" value="1"/>
</dbReference>
<dbReference type="NCBIfam" id="TIGR01730">
    <property type="entry name" value="RND_mfp"/>
    <property type="match status" value="1"/>
</dbReference>
<comment type="similarity">
    <text evidence="1">Belongs to the membrane fusion protein (MFP) (TC 8.A.1) family.</text>
</comment>
<dbReference type="InterPro" id="IPR058625">
    <property type="entry name" value="MdtA-like_BSH"/>
</dbReference>
<feature type="chain" id="PRO_5017939936" evidence="2">
    <location>
        <begin position="22"/>
        <end position="262"/>
    </location>
</feature>
<gene>
    <name evidence="5" type="ORF">EHS89_09860</name>
</gene>
<name>A0A3P1SSJ5_9GAMM</name>
<feature type="domain" description="Multidrug resistance protein MdtA-like barrel-sandwich hybrid" evidence="4">
    <location>
        <begin position="55"/>
        <end position="172"/>
    </location>
</feature>
<dbReference type="InterPro" id="IPR058624">
    <property type="entry name" value="MdtA-like_HH"/>
</dbReference>
<comment type="caution">
    <text evidence="5">The sequence shown here is derived from an EMBL/GenBank/DDBJ whole genome shotgun (WGS) entry which is preliminary data.</text>
</comment>
<dbReference type="Pfam" id="PF25876">
    <property type="entry name" value="HH_MFP_RND"/>
    <property type="match status" value="1"/>
</dbReference>
<dbReference type="Proteomes" id="UP000267535">
    <property type="component" value="Unassembled WGS sequence"/>
</dbReference>
<dbReference type="PANTHER" id="PTHR30469">
    <property type="entry name" value="MULTIDRUG RESISTANCE PROTEIN MDTA"/>
    <property type="match status" value="1"/>
</dbReference>
<dbReference type="SUPFAM" id="SSF111369">
    <property type="entry name" value="HlyD-like secretion proteins"/>
    <property type="match status" value="1"/>
</dbReference>
<dbReference type="InterPro" id="IPR006143">
    <property type="entry name" value="RND_pump_MFP"/>
</dbReference>
<keyword evidence="2" id="KW-0732">Signal</keyword>